<keyword evidence="1" id="KW-0472">Membrane</keyword>
<name>A0A2S9MIQ0_9BURK</name>
<gene>
    <name evidence="2" type="ORF">C6Q15_19180</name>
</gene>
<dbReference type="AlphaFoldDB" id="A0A2S9MIQ0"/>
<organism evidence="2 3">
    <name type="scientific">Burkholderia multivorans</name>
    <dbReference type="NCBI Taxonomy" id="87883"/>
    <lineage>
        <taxon>Bacteria</taxon>
        <taxon>Pseudomonadati</taxon>
        <taxon>Pseudomonadota</taxon>
        <taxon>Betaproteobacteria</taxon>
        <taxon>Burkholderiales</taxon>
        <taxon>Burkholderiaceae</taxon>
        <taxon>Burkholderia</taxon>
        <taxon>Burkholderia cepacia complex</taxon>
    </lineage>
</organism>
<comment type="caution">
    <text evidence="2">The sequence shown here is derived from an EMBL/GenBank/DDBJ whole genome shotgun (WGS) entry which is preliminary data.</text>
</comment>
<dbReference type="InterPro" id="IPR021836">
    <property type="entry name" value="DUF3429"/>
</dbReference>
<evidence type="ECO:0000313" key="3">
    <source>
        <dbReference type="Proteomes" id="UP000238982"/>
    </source>
</evidence>
<evidence type="ECO:0000313" key="2">
    <source>
        <dbReference type="EMBL" id="PRF58418.1"/>
    </source>
</evidence>
<feature type="transmembrane region" description="Helical" evidence="1">
    <location>
        <begin position="148"/>
        <end position="170"/>
    </location>
</feature>
<dbReference type="Pfam" id="PF11911">
    <property type="entry name" value="DUF3429"/>
    <property type="match status" value="1"/>
</dbReference>
<proteinExistence type="predicted"/>
<feature type="transmembrane region" description="Helical" evidence="1">
    <location>
        <begin position="34"/>
        <end position="54"/>
    </location>
</feature>
<dbReference type="PANTHER" id="PTHR15887">
    <property type="entry name" value="TRANSMEMBRANE PROTEIN 69"/>
    <property type="match status" value="1"/>
</dbReference>
<dbReference type="OrthoDB" id="8591832at2"/>
<keyword evidence="1" id="KW-1133">Transmembrane helix</keyword>
<dbReference type="EMBL" id="PVGH01000076">
    <property type="protein sequence ID" value="PRF58418.1"/>
    <property type="molecule type" value="Genomic_DNA"/>
</dbReference>
<dbReference type="Proteomes" id="UP000238982">
    <property type="component" value="Unassembled WGS sequence"/>
</dbReference>
<reference evidence="2 3" key="1">
    <citation type="submission" date="2018-03" db="EMBL/GenBank/DDBJ databases">
        <authorList>
            <person name="Keele B.F."/>
        </authorList>
    </citation>
    <scope>NUCLEOTIDE SEQUENCE [LARGE SCALE GENOMIC DNA]</scope>
    <source>
        <strain evidence="2 3">AU19729</strain>
    </source>
</reference>
<sequence>MGDRPAIRRRWRAGCADRSSEAMSMRAMLRRYRVPAALALAGLVPFIALSWLSVHASSRHDVYVHALLNYAACIVSFVGAVHWGIALRAPESPPRQRMLYGWSVIPALMAWAVLMLPDIGARLAGMAIGLVGCAAVDGVLWRKALIPGWYFALRCLLTSVAGLSLLAAAASTNG</sequence>
<evidence type="ECO:0000256" key="1">
    <source>
        <dbReference type="SAM" id="Phobius"/>
    </source>
</evidence>
<feature type="transmembrane region" description="Helical" evidence="1">
    <location>
        <begin position="66"/>
        <end position="87"/>
    </location>
</feature>
<keyword evidence="1" id="KW-0812">Transmembrane</keyword>
<feature type="transmembrane region" description="Helical" evidence="1">
    <location>
        <begin position="123"/>
        <end position="141"/>
    </location>
</feature>
<dbReference type="PANTHER" id="PTHR15887:SF1">
    <property type="entry name" value="TRANSMEMBRANE PROTEIN 69"/>
    <property type="match status" value="1"/>
</dbReference>
<accession>A0A2S9MIQ0</accession>
<feature type="transmembrane region" description="Helical" evidence="1">
    <location>
        <begin position="99"/>
        <end position="117"/>
    </location>
</feature>
<protein>
    <submittedName>
        <fullName evidence="2">DUF3429 domain-containing protein</fullName>
    </submittedName>
</protein>